<dbReference type="AlphaFoldDB" id="A0A7S0ZLM6"/>
<evidence type="ECO:0000313" key="1">
    <source>
        <dbReference type="EMBL" id="CAD8825574.1"/>
    </source>
</evidence>
<dbReference type="EMBL" id="HBFP01013790">
    <property type="protein sequence ID" value="CAD8825574.1"/>
    <property type="molecule type" value="Transcribed_RNA"/>
</dbReference>
<gene>
    <name evidence="1" type="ORF">TOLI1172_LOCUS9974</name>
</gene>
<proteinExistence type="predicted"/>
<protein>
    <recommendedName>
        <fullName evidence="2">Zinc-finger domain-containing protein</fullName>
    </recommendedName>
</protein>
<accession>A0A7S0ZLM6</accession>
<name>A0A7S0ZLM6_9RHOD</name>
<evidence type="ECO:0008006" key="2">
    <source>
        <dbReference type="Google" id="ProtNLM"/>
    </source>
</evidence>
<reference evidence="1" key="1">
    <citation type="submission" date="2021-01" db="EMBL/GenBank/DDBJ databases">
        <authorList>
            <person name="Corre E."/>
            <person name="Pelletier E."/>
            <person name="Niang G."/>
            <person name="Scheremetjew M."/>
            <person name="Finn R."/>
            <person name="Kale V."/>
            <person name="Holt S."/>
            <person name="Cochrane G."/>
            <person name="Meng A."/>
            <person name="Brown T."/>
            <person name="Cohen L."/>
        </authorList>
    </citation>
    <scope>NUCLEOTIDE SEQUENCE</scope>
    <source>
        <strain evidence="1">CCMP3278</strain>
    </source>
</reference>
<organism evidence="1">
    <name type="scientific">Timspurckia oligopyrenoides</name>
    <dbReference type="NCBI Taxonomy" id="708627"/>
    <lineage>
        <taxon>Eukaryota</taxon>
        <taxon>Rhodophyta</taxon>
        <taxon>Bangiophyceae</taxon>
        <taxon>Porphyridiales</taxon>
        <taxon>Porphyridiaceae</taxon>
        <taxon>Timspurckia</taxon>
    </lineage>
</organism>
<sequence>MDNRVRHDLNELFQSHYAELFDLLEPNSVSNCRLNRSPSLESLSHCRSSCEGGSQISGGIKKSRSLSKAERFKKMKARSSKKSKVHSRYCHLCSRPAWRIPVVECSEIHNSGCCKVVCESCFDSYGWDFQFAIENKSQYKCSHCTNQCSTTARCATYMKSNSKRQKTIQENKNENKILSEIKENSEFNFDLILDLMVESNCC</sequence>